<protein>
    <submittedName>
        <fullName evidence="2">Uncharacterized protein</fullName>
    </submittedName>
</protein>
<keyword evidence="1" id="KW-0472">Membrane</keyword>
<keyword evidence="1" id="KW-1133">Transmembrane helix</keyword>
<evidence type="ECO:0000313" key="3">
    <source>
        <dbReference type="Proteomes" id="UP000191897"/>
    </source>
</evidence>
<organism evidence="2 3">
    <name type="scientific">Agrobacterium tumefaciens str. Kerr 14</name>
    <dbReference type="NCBI Taxonomy" id="1183424"/>
    <lineage>
        <taxon>Bacteria</taxon>
        <taxon>Pseudomonadati</taxon>
        <taxon>Pseudomonadota</taxon>
        <taxon>Alphaproteobacteria</taxon>
        <taxon>Hyphomicrobiales</taxon>
        <taxon>Rhizobiaceae</taxon>
        <taxon>Rhizobium/Agrobacterium group</taxon>
        <taxon>Agrobacterium</taxon>
        <taxon>Agrobacterium tumefaciens complex</taxon>
    </lineage>
</organism>
<proteinExistence type="predicted"/>
<dbReference type="Proteomes" id="UP000191897">
    <property type="component" value="Unassembled WGS sequence"/>
</dbReference>
<feature type="transmembrane region" description="Helical" evidence="1">
    <location>
        <begin position="12"/>
        <end position="35"/>
    </location>
</feature>
<sequence>MNRAAVLAHELGLGFGHVMSIFFFYVFSANVLMAMDDA</sequence>
<dbReference type="EMBL" id="FBWC01000016">
    <property type="protein sequence ID" value="CUX34688.1"/>
    <property type="molecule type" value="Genomic_DNA"/>
</dbReference>
<evidence type="ECO:0000256" key="1">
    <source>
        <dbReference type="SAM" id="Phobius"/>
    </source>
</evidence>
<accession>A0A1S7QCA0</accession>
<gene>
    <name evidence="2" type="ORF">AGR4C_Cc70128</name>
</gene>
<dbReference type="AlphaFoldDB" id="A0A1S7QCA0"/>
<reference evidence="2 3" key="1">
    <citation type="submission" date="2016-01" db="EMBL/GenBank/DDBJ databases">
        <authorList>
            <person name="Oliw E.H."/>
        </authorList>
    </citation>
    <scope>NUCLEOTIDE SEQUENCE [LARGE SCALE GENOMIC DNA]</scope>
    <source>
        <strain evidence="2 3">Kerr 14</strain>
    </source>
</reference>
<name>A0A1S7QCA0_AGRTU</name>
<keyword evidence="1" id="KW-0812">Transmembrane</keyword>
<evidence type="ECO:0000313" key="2">
    <source>
        <dbReference type="EMBL" id="CUX34688.1"/>
    </source>
</evidence>